<keyword evidence="3" id="KW-1185">Reference proteome</keyword>
<feature type="region of interest" description="Disordered" evidence="1">
    <location>
        <begin position="498"/>
        <end position="531"/>
    </location>
</feature>
<dbReference type="OrthoDB" id="2534923at2759"/>
<feature type="compositionally biased region" description="Acidic residues" evidence="1">
    <location>
        <begin position="617"/>
        <end position="627"/>
    </location>
</feature>
<evidence type="ECO:0000256" key="1">
    <source>
        <dbReference type="SAM" id="MobiDB-lite"/>
    </source>
</evidence>
<evidence type="ECO:0000313" key="3">
    <source>
        <dbReference type="Proteomes" id="UP000559027"/>
    </source>
</evidence>
<feature type="region of interest" description="Disordered" evidence="1">
    <location>
        <begin position="256"/>
        <end position="284"/>
    </location>
</feature>
<dbReference type="AlphaFoldDB" id="A0A8H5G6A5"/>
<proteinExistence type="predicted"/>
<feature type="region of interest" description="Disordered" evidence="1">
    <location>
        <begin position="117"/>
        <end position="146"/>
    </location>
</feature>
<feature type="region of interest" description="Disordered" evidence="1">
    <location>
        <begin position="606"/>
        <end position="627"/>
    </location>
</feature>
<dbReference type="EMBL" id="JAACJO010000004">
    <property type="protein sequence ID" value="KAF5359224.1"/>
    <property type="molecule type" value="Genomic_DNA"/>
</dbReference>
<feature type="compositionally biased region" description="Gly residues" evidence="1">
    <location>
        <begin position="422"/>
        <end position="438"/>
    </location>
</feature>
<protein>
    <submittedName>
        <fullName evidence="2">Uncharacterized protein</fullName>
    </submittedName>
</protein>
<feature type="region of interest" description="Disordered" evidence="1">
    <location>
        <begin position="314"/>
        <end position="373"/>
    </location>
</feature>
<dbReference type="Proteomes" id="UP000559027">
    <property type="component" value="Unassembled WGS sequence"/>
</dbReference>
<feature type="compositionally biased region" description="Polar residues" evidence="1">
    <location>
        <begin position="346"/>
        <end position="370"/>
    </location>
</feature>
<reference evidence="2 3" key="1">
    <citation type="journal article" date="2020" name="ISME J.">
        <title>Uncovering the hidden diversity of litter-decomposition mechanisms in mushroom-forming fungi.</title>
        <authorList>
            <person name="Floudas D."/>
            <person name="Bentzer J."/>
            <person name="Ahren D."/>
            <person name="Johansson T."/>
            <person name="Persson P."/>
            <person name="Tunlid A."/>
        </authorList>
    </citation>
    <scope>NUCLEOTIDE SEQUENCE [LARGE SCALE GENOMIC DNA]</scope>
    <source>
        <strain evidence="2 3">CBS 146.42</strain>
    </source>
</reference>
<evidence type="ECO:0000313" key="2">
    <source>
        <dbReference type="EMBL" id="KAF5359224.1"/>
    </source>
</evidence>
<sequence>MTTHPPYFLNLLPPLSMGNPFPLPPSHSSATIPQFPFLRTATSSAPQQAQTYHNAPVHIHNPPHVQPPVPTFRAPAHKHAHHLHSIPPREKSTRTLIIDHMLWVHARTRFAQARAELGMTDRTGGPSSPNYTHRRRPENYDEEEEVLSEGEDILFLKTRSGWPGPTHDDDDADHLSKQDLALARSLRLRAEGLESVISSMLDQPPPHHPTDDESLNGRSPSSPKGFRTGLHPHTLPNGVRLRLALGTVINDLFARQAPPQPYRHTHPPKVHEETHPHHPHHSISNLPETLLPLVPLSGAFISLDKASYSSTLSSSQSYSATSGYTTHPTHTSHSHTHLHTPFYTHRPTSSPRVTSFYSSGADPTTANSPPSLRCPRHLHTGCEICVEAKPAARPSPNRSATHAHSKPSSSSTSQWKSVSTDGVGGGLSGWQDGSGIGSGLLRPGIKGSALRRRVYDDTPDKGDKGAGTGNTKLSKLIPRFLRLSALVAAELGQEIRDAEWESPNRPAPPSPALSRAMPPNQSRGKERDEESEEKSLFFNALRPTQEWYLLLAGLLTRAVLEGYLTAGWRGIQPAECLLLVGIGINNHNAANNVGGRTGIENRAVDRGWAGGEQSVDGSDDGDTDIGDEEEFVEFDPDGLPSLGQALRVLFPSLRVNSDASSTQVSGGGQPRKGQAELEYEAEMLERLKRFYDIPESTPDLSTHMEDLAWSYPAEPVERAAIRFCEAVAKWRGKPELETYKKKSPSSPGMSINSLVHSNPSSPNLSNVTAGTPYSLASLGSMIGQPPQPARATQTPPRPRRPVRRPSISAYFAGMTPRAGIKRGRDEWEVEGREEGVKRVHM</sequence>
<feature type="compositionally biased region" description="Polar residues" evidence="1">
    <location>
        <begin position="744"/>
        <end position="771"/>
    </location>
</feature>
<feature type="compositionally biased region" description="Low complexity" evidence="1">
    <location>
        <begin position="314"/>
        <end position="329"/>
    </location>
</feature>
<gene>
    <name evidence="2" type="ORF">D9756_003540</name>
</gene>
<feature type="compositionally biased region" description="Basic and acidic residues" evidence="1">
    <location>
        <begin position="822"/>
        <end position="841"/>
    </location>
</feature>
<feature type="region of interest" description="Disordered" evidence="1">
    <location>
        <begin position="391"/>
        <end position="471"/>
    </location>
</feature>
<feature type="compositionally biased region" description="Basic and acidic residues" evidence="1">
    <location>
        <begin position="453"/>
        <end position="464"/>
    </location>
</feature>
<name>A0A8H5G6A5_9AGAR</name>
<accession>A0A8H5G6A5</accession>
<comment type="caution">
    <text evidence="2">The sequence shown here is derived from an EMBL/GenBank/DDBJ whole genome shotgun (WGS) entry which is preliminary data.</text>
</comment>
<feature type="region of interest" description="Disordered" evidence="1">
    <location>
        <begin position="738"/>
        <end position="841"/>
    </location>
</feature>
<feature type="region of interest" description="Disordered" evidence="1">
    <location>
        <begin position="197"/>
        <end position="233"/>
    </location>
</feature>
<feature type="compositionally biased region" description="Low complexity" evidence="1">
    <location>
        <begin position="399"/>
        <end position="419"/>
    </location>
</feature>
<organism evidence="2 3">
    <name type="scientific">Leucocoprinus leucothites</name>
    <dbReference type="NCBI Taxonomy" id="201217"/>
    <lineage>
        <taxon>Eukaryota</taxon>
        <taxon>Fungi</taxon>
        <taxon>Dikarya</taxon>
        <taxon>Basidiomycota</taxon>
        <taxon>Agaricomycotina</taxon>
        <taxon>Agaricomycetes</taxon>
        <taxon>Agaricomycetidae</taxon>
        <taxon>Agaricales</taxon>
        <taxon>Agaricineae</taxon>
        <taxon>Agaricaceae</taxon>
        <taxon>Leucocoprinus</taxon>
    </lineage>
</organism>